<dbReference type="GO" id="GO:0008270">
    <property type="term" value="F:zinc ion binding"/>
    <property type="evidence" value="ECO:0007669"/>
    <property type="project" value="UniProtKB-KW"/>
</dbReference>
<feature type="domain" description="C3H1-type" evidence="12">
    <location>
        <begin position="325"/>
        <end position="350"/>
    </location>
</feature>
<dbReference type="PANTHER" id="PTHR12876">
    <property type="entry name" value="N4BP1-RELATED"/>
    <property type="match status" value="1"/>
</dbReference>
<dbReference type="GO" id="GO:0036464">
    <property type="term" value="C:cytoplasmic ribonucleoprotein granule"/>
    <property type="evidence" value="ECO:0007669"/>
    <property type="project" value="TreeGrafter"/>
</dbReference>
<gene>
    <name evidence="13" type="ORF">PFLUV_G00158340</name>
</gene>
<evidence type="ECO:0000313" key="13">
    <source>
        <dbReference type="EMBL" id="KAF1381855.1"/>
    </source>
</evidence>
<evidence type="ECO:0000256" key="9">
    <source>
        <dbReference type="ARBA" id="ARBA00022842"/>
    </source>
</evidence>
<dbReference type="Pfam" id="PF18039">
    <property type="entry name" value="UBA_6"/>
    <property type="match status" value="1"/>
</dbReference>
<feature type="compositionally biased region" description="Basic and acidic residues" evidence="11">
    <location>
        <begin position="428"/>
        <end position="443"/>
    </location>
</feature>
<evidence type="ECO:0000313" key="14">
    <source>
        <dbReference type="Proteomes" id="UP000465112"/>
    </source>
</evidence>
<name>A0A6A5ESW1_PERFL</name>
<comment type="cofactor">
    <cofactor evidence="1">
        <name>Mg(2+)</name>
        <dbReference type="ChEBI" id="CHEBI:18420"/>
    </cofactor>
</comment>
<comment type="similarity">
    <text evidence="2">Belongs to the ZC3H12 family.</text>
</comment>
<reference evidence="13 14" key="1">
    <citation type="submission" date="2019-06" db="EMBL/GenBank/DDBJ databases">
        <title>A chromosome-scale genome assembly of the European perch, Perca fluviatilis.</title>
        <authorList>
            <person name="Roques C."/>
            <person name="Zahm M."/>
            <person name="Cabau C."/>
            <person name="Klopp C."/>
            <person name="Bouchez O."/>
            <person name="Donnadieu C."/>
            <person name="Kuhl H."/>
            <person name="Gislard M."/>
            <person name="Guendouz S."/>
            <person name="Journot L."/>
            <person name="Haffray P."/>
            <person name="Bestin A."/>
            <person name="Morvezen R."/>
            <person name="Feron R."/>
            <person name="Wen M."/>
            <person name="Jouanno E."/>
            <person name="Herpin A."/>
            <person name="Schartl M."/>
            <person name="Postlethwait J."/>
            <person name="Schaerlinger B."/>
            <person name="Chardard D."/>
            <person name="Lecocq T."/>
            <person name="Poncet C."/>
            <person name="Jaffrelo L."/>
            <person name="Lampietro C."/>
            <person name="Guiguen Y."/>
        </authorList>
    </citation>
    <scope>NUCLEOTIDE SEQUENCE [LARGE SCALE GENOMIC DNA]</scope>
    <source>
        <tissue evidence="13">Blood</tissue>
    </source>
</reference>
<dbReference type="PANTHER" id="PTHR12876:SF10">
    <property type="entry name" value="ENDORIBONUCLEASE ZC3H12A"/>
    <property type="match status" value="1"/>
</dbReference>
<dbReference type="GO" id="GO:0016787">
    <property type="term" value="F:hydrolase activity"/>
    <property type="evidence" value="ECO:0007669"/>
    <property type="project" value="UniProtKB-KW"/>
</dbReference>
<dbReference type="GO" id="GO:0004521">
    <property type="term" value="F:RNA endonuclease activity"/>
    <property type="evidence" value="ECO:0007669"/>
    <property type="project" value="TreeGrafter"/>
</dbReference>
<dbReference type="OrthoDB" id="392925at2759"/>
<keyword evidence="9" id="KW-0460">Magnesium</keyword>
<keyword evidence="7" id="KW-0378">Hydrolase</keyword>
<dbReference type="GO" id="GO:0003729">
    <property type="term" value="F:mRNA binding"/>
    <property type="evidence" value="ECO:0007669"/>
    <property type="project" value="TreeGrafter"/>
</dbReference>
<dbReference type="CDD" id="cd18729">
    <property type="entry name" value="PIN_Zc3h12-like"/>
    <property type="match status" value="1"/>
</dbReference>
<feature type="region of interest" description="Disordered" evidence="11">
    <location>
        <begin position="574"/>
        <end position="597"/>
    </location>
</feature>
<dbReference type="Pfam" id="PF18561">
    <property type="entry name" value="Regnase_1_C"/>
    <property type="match status" value="1"/>
</dbReference>
<feature type="region of interest" description="Disordered" evidence="11">
    <location>
        <begin position="402"/>
        <end position="474"/>
    </location>
</feature>
<keyword evidence="8 10" id="KW-0862">Zinc</keyword>
<evidence type="ECO:0000256" key="10">
    <source>
        <dbReference type="PROSITE-ProRule" id="PRU00723"/>
    </source>
</evidence>
<keyword evidence="3" id="KW-0540">Nuclease</keyword>
<evidence type="ECO:0000256" key="11">
    <source>
        <dbReference type="SAM" id="MobiDB-lite"/>
    </source>
</evidence>
<dbReference type="FunFam" id="3.40.50.11980:FF:000001">
    <property type="entry name" value="ZC3H12A isoform 1"/>
    <property type="match status" value="1"/>
</dbReference>
<comment type="caution">
    <text evidence="13">The sequence shown here is derived from an EMBL/GenBank/DDBJ whole genome shotgun (WGS) entry which is preliminary data.</text>
</comment>
<feature type="compositionally biased region" description="Basic and acidic residues" evidence="11">
    <location>
        <begin position="350"/>
        <end position="367"/>
    </location>
</feature>
<dbReference type="Pfam" id="PF11977">
    <property type="entry name" value="RNase_Zc3h12a"/>
    <property type="match status" value="1"/>
</dbReference>
<feature type="compositionally biased region" description="Polar residues" evidence="11">
    <location>
        <begin position="372"/>
        <end position="386"/>
    </location>
</feature>
<evidence type="ECO:0000256" key="5">
    <source>
        <dbReference type="ARBA" id="ARBA00022759"/>
    </source>
</evidence>
<dbReference type="Proteomes" id="UP000465112">
    <property type="component" value="Chromosome 13"/>
</dbReference>
<evidence type="ECO:0000256" key="8">
    <source>
        <dbReference type="ARBA" id="ARBA00022833"/>
    </source>
</evidence>
<feature type="zinc finger region" description="C3H1-type" evidence="10">
    <location>
        <begin position="325"/>
        <end position="350"/>
    </location>
</feature>
<keyword evidence="5" id="KW-0255">Endonuclease</keyword>
<proteinExistence type="inferred from homology"/>
<dbReference type="InterPro" id="IPR021869">
    <property type="entry name" value="RNase_Zc3h12_NYN"/>
</dbReference>
<organism evidence="13 14">
    <name type="scientific">Perca fluviatilis</name>
    <name type="common">European perch</name>
    <dbReference type="NCBI Taxonomy" id="8168"/>
    <lineage>
        <taxon>Eukaryota</taxon>
        <taxon>Metazoa</taxon>
        <taxon>Chordata</taxon>
        <taxon>Craniata</taxon>
        <taxon>Vertebrata</taxon>
        <taxon>Euteleostomi</taxon>
        <taxon>Actinopterygii</taxon>
        <taxon>Neopterygii</taxon>
        <taxon>Teleostei</taxon>
        <taxon>Neoteleostei</taxon>
        <taxon>Acanthomorphata</taxon>
        <taxon>Eupercaria</taxon>
        <taxon>Perciformes</taxon>
        <taxon>Percoidei</taxon>
        <taxon>Percidae</taxon>
        <taxon>Percinae</taxon>
        <taxon>Perca</taxon>
    </lineage>
</organism>
<evidence type="ECO:0000256" key="1">
    <source>
        <dbReference type="ARBA" id="ARBA00001946"/>
    </source>
</evidence>
<evidence type="ECO:0000256" key="2">
    <source>
        <dbReference type="ARBA" id="ARBA00010922"/>
    </source>
</evidence>
<keyword evidence="4 10" id="KW-0479">Metal-binding</keyword>
<dbReference type="PROSITE" id="PS50103">
    <property type="entry name" value="ZF_C3H1"/>
    <property type="match status" value="1"/>
</dbReference>
<dbReference type="AlphaFoldDB" id="A0A6A5ESW1"/>
<evidence type="ECO:0000256" key="3">
    <source>
        <dbReference type="ARBA" id="ARBA00022722"/>
    </source>
</evidence>
<accession>A0A6A5ESW1</accession>
<dbReference type="InterPro" id="IPR000571">
    <property type="entry name" value="Znf_CCCH"/>
</dbReference>
<evidence type="ECO:0000259" key="12">
    <source>
        <dbReference type="PROSITE" id="PS50103"/>
    </source>
</evidence>
<dbReference type="InterPro" id="IPR040757">
    <property type="entry name" value="Regnase_1/ZC3H12_C"/>
</dbReference>
<keyword evidence="6 10" id="KW-0863">Zinc-finger</keyword>
<evidence type="ECO:0000256" key="6">
    <source>
        <dbReference type="ARBA" id="ARBA00022771"/>
    </source>
</evidence>
<dbReference type="InterPro" id="IPR040546">
    <property type="entry name" value="Rege-1_UBA-like"/>
</dbReference>
<feature type="region of interest" description="Disordered" evidence="11">
    <location>
        <begin position="350"/>
        <end position="386"/>
    </location>
</feature>
<keyword evidence="14" id="KW-1185">Reference proteome</keyword>
<evidence type="ECO:0000256" key="4">
    <source>
        <dbReference type="ARBA" id="ARBA00022723"/>
    </source>
</evidence>
<protein>
    <recommendedName>
        <fullName evidence="12">C3H1-type domain-containing protein</fullName>
    </recommendedName>
</protein>
<dbReference type="Gene3D" id="3.40.50.11980">
    <property type="match status" value="1"/>
</dbReference>
<dbReference type="GO" id="GO:0061158">
    <property type="term" value="P:3'-UTR-mediated mRNA destabilization"/>
    <property type="evidence" value="ECO:0007669"/>
    <property type="project" value="TreeGrafter"/>
</dbReference>
<sequence length="642" mass="71678">MNADVALFTSVHPWSETSNTTRRYLPDSDTSAWIFSSLLPAPNSSRASCERMYADDPDPSPDPQLLEAQLDFFHKLGYSTAQVQAVQQKFGPNMDTDKLLGELVRIRASREASWGAEQGPVTTISVLVPRGDLQLAGPTMLLPFTGSSPPSREESSEDGDALRPVVIDGSNVAMSHGNKEVFSCLGIQLAVNFFADRGHTDITVFVPLWRKEQPRPDVPITDQHILRDLESRKILVFTPSRRVAGKRVVCNDDCFIVKLGYESDGIIVSNDMYRDLQGEKPEWKRFIEERLLMYSFVNNKFMPPDDPLGRHGPTLENFLRKFPKTQKKQLCPYGKKCTYGIKCKFHHPERAKQSNRSVADELRENAKHPSTALKQSSARSSPVPGQSLSLVEDMAKKLTLGHESGSLKKYHKNEQLKANQRSSKRATSRKEKTGQHSSSDHGSVRQSGSQEQLDSGLGSIDSRPVDGPRSVCDHQYGPTYGSSQHSCSVRQQYCTPCSCCSHGPSTRGTGPAFQNQHYSIPYPTHYGSYGAYPVSMPVYSQPTDFQHSRVHGCQQQQQQQQYWSDPFGAHAPGFRSLPGESSHWQPPQGTSPGGEERDVVRKKLLAIFSVHLVDTAMDMFPQLMDPQMLVAEILKLQSQSRR</sequence>
<dbReference type="EMBL" id="VHII01000013">
    <property type="protein sequence ID" value="KAF1381855.1"/>
    <property type="molecule type" value="Genomic_DNA"/>
</dbReference>
<dbReference type="GO" id="GO:0005634">
    <property type="term" value="C:nucleus"/>
    <property type="evidence" value="ECO:0007669"/>
    <property type="project" value="TreeGrafter"/>
</dbReference>
<feature type="compositionally biased region" description="Polar residues" evidence="11">
    <location>
        <begin position="444"/>
        <end position="453"/>
    </location>
</feature>
<evidence type="ECO:0000256" key="7">
    <source>
        <dbReference type="ARBA" id="ARBA00022801"/>
    </source>
</evidence>
<dbReference type="InterPro" id="IPR051101">
    <property type="entry name" value="ZC3H12/N4BP1_RNase_Reg"/>
</dbReference>